<comment type="caution">
    <text evidence="4">The sequence shown here is derived from an EMBL/GenBank/DDBJ whole genome shotgun (WGS) entry which is preliminary data.</text>
</comment>
<gene>
    <name evidence="4" type="ORF">SLS60_010911</name>
</gene>
<evidence type="ECO:0000256" key="1">
    <source>
        <dbReference type="SAM" id="Coils"/>
    </source>
</evidence>
<feature type="region of interest" description="Disordered" evidence="2">
    <location>
        <begin position="1"/>
        <end position="28"/>
    </location>
</feature>
<evidence type="ECO:0000256" key="2">
    <source>
        <dbReference type="SAM" id="MobiDB-lite"/>
    </source>
</evidence>
<keyword evidence="3" id="KW-1133">Transmembrane helix</keyword>
<keyword evidence="3" id="KW-0472">Membrane</keyword>
<organism evidence="4 5">
    <name type="scientific">Paraconiothyrium brasiliense</name>
    <dbReference type="NCBI Taxonomy" id="300254"/>
    <lineage>
        <taxon>Eukaryota</taxon>
        <taxon>Fungi</taxon>
        <taxon>Dikarya</taxon>
        <taxon>Ascomycota</taxon>
        <taxon>Pezizomycotina</taxon>
        <taxon>Dothideomycetes</taxon>
        <taxon>Pleosporomycetidae</taxon>
        <taxon>Pleosporales</taxon>
        <taxon>Massarineae</taxon>
        <taxon>Didymosphaeriaceae</taxon>
        <taxon>Paraconiothyrium</taxon>
    </lineage>
</organism>
<keyword evidence="5" id="KW-1185">Reference proteome</keyword>
<evidence type="ECO:0000313" key="5">
    <source>
        <dbReference type="Proteomes" id="UP001521785"/>
    </source>
</evidence>
<feature type="compositionally biased region" description="Low complexity" evidence="2">
    <location>
        <begin position="8"/>
        <end position="19"/>
    </location>
</feature>
<dbReference type="Proteomes" id="UP001521785">
    <property type="component" value="Unassembled WGS sequence"/>
</dbReference>
<protein>
    <submittedName>
        <fullName evidence="4">Uncharacterized protein</fullName>
    </submittedName>
</protein>
<feature type="coiled-coil region" evidence="1">
    <location>
        <begin position="99"/>
        <end position="126"/>
    </location>
</feature>
<evidence type="ECO:0000256" key="3">
    <source>
        <dbReference type="SAM" id="Phobius"/>
    </source>
</evidence>
<sequence>MSSCNLFASPDADAAQPPAHVRANPTLHSKYSSQMMRKMALASEVSFGPSTPMYSHSRDWETTDANKTTKNKDDNNISNSGTAEELESAPAEPIKTEKLATDYEALKKAKKAAKKLRQKIKKGKVMQGDLSQGDNEAVKGAEGTLADASGNIAAHTAGRAAQAATSEVGLINSDKVQPGSTKEEHIAVAEIAAIKNAETKGHQPTKSNTSTAIQLNPPVEIVVPRKNTLANKRKKENAKKAKQVKQAEKKAEIQEARDQEWMMGLGGVFLLCMASWVMYMYFSRG</sequence>
<accession>A0ABR3QMB8</accession>
<keyword evidence="3" id="KW-0812">Transmembrane</keyword>
<feature type="transmembrane region" description="Helical" evidence="3">
    <location>
        <begin position="261"/>
        <end position="282"/>
    </location>
</feature>
<name>A0ABR3QMB8_9PLEO</name>
<feature type="region of interest" description="Disordered" evidence="2">
    <location>
        <begin position="47"/>
        <end position="95"/>
    </location>
</feature>
<proteinExistence type="predicted"/>
<dbReference type="EMBL" id="JAKJXO020000019">
    <property type="protein sequence ID" value="KAL1593303.1"/>
    <property type="molecule type" value="Genomic_DNA"/>
</dbReference>
<evidence type="ECO:0000313" key="4">
    <source>
        <dbReference type="EMBL" id="KAL1593303.1"/>
    </source>
</evidence>
<feature type="coiled-coil region" evidence="1">
    <location>
        <begin position="230"/>
        <end position="259"/>
    </location>
</feature>
<keyword evidence="1" id="KW-0175">Coiled coil</keyword>
<reference evidence="4 5" key="1">
    <citation type="submission" date="2024-02" db="EMBL/GenBank/DDBJ databases">
        <title>De novo assembly and annotation of 12 fungi associated with fruit tree decline syndrome in Ontario, Canada.</title>
        <authorList>
            <person name="Sulman M."/>
            <person name="Ellouze W."/>
            <person name="Ilyukhin E."/>
        </authorList>
    </citation>
    <scope>NUCLEOTIDE SEQUENCE [LARGE SCALE GENOMIC DNA]</scope>
    <source>
        <strain evidence="4 5">M42-189</strain>
    </source>
</reference>